<dbReference type="InterPro" id="IPR010982">
    <property type="entry name" value="Lambda_DNA-bd_dom_sf"/>
</dbReference>
<dbReference type="SUPFAM" id="SSF47413">
    <property type="entry name" value="lambda repressor-like DNA-binding domains"/>
    <property type="match status" value="1"/>
</dbReference>
<evidence type="ECO:0000256" key="1">
    <source>
        <dbReference type="ARBA" id="ARBA00023125"/>
    </source>
</evidence>
<feature type="domain" description="HTH cro/C1-type" evidence="2">
    <location>
        <begin position="7"/>
        <end position="61"/>
    </location>
</feature>
<dbReference type="Gene3D" id="1.10.260.40">
    <property type="entry name" value="lambda repressor-like DNA-binding domains"/>
    <property type="match status" value="1"/>
</dbReference>
<dbReference type="CDD" id="cd00093">
    <property type="entry name" value="HTH_XRE"/>
    <property type="match status" value="1"/>
</dbReference>
<protein>
    <submittedName>
        <fullName evidence="3">Helix-turn-helix domain</fullName>
    </submittedName>
</protein>
<evidence type="ECO:0000313" key="3">
    <source>
        <dbReference type="EMBL" id="CUN64979.1"/>
    </source>
</evidence>
<dbReference type="Pfam" id="PF01381">
    <property type="entry name" value="HTH_3"/>
    <property type="match status" value="1"/>
</dbReference>
<dbReference type="PROSITE" id="PS50943">
    <property type="entry name" value="HTH_CROC1"/>
    <property type="match status" value="1"/>
</dbReference>
<dbReference type="SMART" id="SM00530">
    <property type="entry name" value="HTH_XRE"/>
    <property type="match status" value="1"/>
</dbReference>
<dbReference type="Proteomes" id="UP000095439">
    <property type="component" value="Unassembled WGS sequence"/>
</dbReference>
<dbReference type="InterPro" id="IPR001387">
    <property type="entry name" value="Cro/C1-type_HTH"/>
</dbReference>
<dbReference type="GO" id="GO:0003677">
    <property type="term" value="F:DNA binding"/>
    <property type="evidence" value="ECO:0007669"/>
    <property type="project" value="UniProtKB-KW"/>
</dbReference>
<sequence length="156" mass="17965">MDYKERIRALREDNDYTQSRIAGLLNIGQNTYADYELGKTRIPVDSLIKLAQFYDVDMNYITDISKTVHKFPKEKQQLAAVNKRKKIVIPEHTLHCCQFYPIQLSKLNSLDPKFLAYGSDNRIFGNHAVIHPSFALDMNLCLNGLSVWVDPDCLQT</sequence>
<keyword evidence="1" id="KW-0238">DNA-binding</keyword>
<evidence type="ECO:0000259" key="2">
    <source>
        <dbReference type="PROSITE" id="PS50943"/>
    </source>
</evidence>
<gene>
    <name evidence="3" type="ORF">ERS852423_01075</name>
</gene>
<dbReference type="AlphaFoldDB" id="A0A173YMR4"/>
<dbReference type="EMBL" id="CYYY01000003">
    <property type="protein sequence ID" value="CUN64979.1"/>
    <property type="molecule type" value="Genomic_DNA"/>
</dbReference>
<proteinExistence type="predicted"/>
<dbReference type="PANTHER" id="PTHR46558">
    <property type="entry name" value="TRACRIPTIONAL REGULATORY PROTEIN-RELATED-RELATED"/>
    <property type="match status" value="1"/>
</dbReference>
<accession>A0A173YMR4</accession>
<evidence type="ECO:0000313" key="4">
    <source>
        <dbReference type="Proteomes" id="UP000095439"/>
    </source>
</evidence>
<organism evidence="3 4">
    <name type="scientific">Dorea longicatena</name>
    <dbReference type="NCBI Taxonomy" id="88431"/>
    <lineage>
        <taxon>Bacteria</taxon>
        <taxon>Bacillati</taxon>
        <taxon>Bacillota</taxon>
        <taxon>Clostridia</taxon>
        <taxon>Lachnospirales</taxon>
        <taxon>Lachnospiraceae</taxon>
        <taxon>Dorea</taxon>
    </lineage>
</organism>
<reference evidence="3 4" key="1">
    <citation type="submission" date="2015-09" db="EMBL/GenBank/DDBJ databases">
        <authorList>
            <consortium name="Pathogen Informatics"/>
        </authorList>
    </citation>
    <scope>NUCLEOTIDE SEQUENCE [LARGE SCALE GENOMIC DNA]</scope>
    <source>
        <strain evidence="3 4">2789STDY5608866</strain>
    </source>
</reference>
<name>A0A173YMR4_9FIRM</name>
<dbReference type="PANTHER" id="PTHR46558:SF14">
    <property type="entry name" value="HTH-TYPE TRANSCRIPTIONAL REGULATOR ANSR"/>
    <property type="match status" value="1"/>
</dbReference>